<evidence type="ECO:0000313" key="2">
    <source>
        <dbReference type="EMBL" id="KAH0811550.1"/>
    </source>
</evidence>
<name>A0A8J6L8B3_TENMO</name>
<dbReference type="Proteomes" id="UP000719412">
    <property type="component" value="Unassembled WGS sequence"/>
</dbReference>
<accession>A0A8J6L8B3</accession>
<feature type="region of interest" description="Disordered" evidence="1">
    <location>
        <begin position="55"/>
        <end position="89"/>
    </location>
</feature>
<proteinExistence type="predicted"/>
<comment type="caution">
    <text evidence="2">The sequence shown here is derived from an EMBL/GenBank/DDBJ whole genome shotgun (WGS) entry which is preliminary data.</text>
</comment>
<keyword evidence="3" id="KW-1185">Reference proteome</keyword>
<feature type="compositionally biased region" description="Basic and acidic residues" evidence="1">
    <location>
        <begin position="78"/>
        <end position="89"/>
    </location>
</feature>
<protein>
    <submittedName>
        <fullName evidence="2">Uncharacterized protein</fullName>
    </submittedName>
</protein>
<evidence type="ECO:0000313" key="3">
    <source>
        <dbReference type="Proteomes" id="UP000719412"/>
    </source>
</evidence>
<dbReference type="EMBL" id="JABDTM020026721">
    <property type="protein sequence ID" value="KAH0811550.1"/>
    <property type="molecule type" value="Genomic_DNA"/>
</dbReference>
<evidence type="ECO:0000256" key="1">
    <source>
        <dbReference type="SAM" id="MobiDB-lite"/>
    </source>
</evidence>
<sequence length="240" mass="27015">MAQLAKRLLSLLWGSGMPRPQQKTHCARSSALSFLNLVVYKQRNEFMEAASIHAAPGAPGSRRANDCDWSESMDAGGESERDWPGGDGRWRRGRVGVSTVKSELPSSRDKGCPWKIISFKRHLSAALEKGAPRLRIYRQQLQPVLGEKRHGRTFVIWLLITASHSRDMFEDFAIEESVGGGLVIDYRVKKDLVDVTEDLGVASSDVDTVSVFLRISREELPMDLGIGKLLKLKFWEWDLY</sequence>
<dbReference type="AlphaFoldDB" id="A0A8J6L8B3"/>
<gene>
    <name evidence="2" type="ORF">GEV33_011240</name>
</gene>
<reference evidence="2" key="1">
    <citation type="journal article" date="2020" name="J Insects Food Feed">
        <title>The yellow mealworm (Tenebrio molitor) genome: a resource for the emerging insects as food and feed industry.</title>
        <authorList>
            <person name="Eriksson T."/>
            <person name="Andere A."/>
            <person name="Kelstrup H."/>
            <person name="Emery V."/>
            <person name="Picard C."/>
        </authorList>
    </citation>
    <scope>NUCLEOTIDE SEQUENCE</scope>
    <source>
        <strain evidence="2">Stoneville</strain>
        <tissue evidence="2">Whole head</tissue>
    </source>
</reference>
<reference evidence="2" key="2">
    <citation type="submission" date="2021-08" db="EMBL/GenBank/DDBJ databases">
        <authorList>
            <person name="Eriksson T."/>
        </authorList>
    </citation>
    <scope>NUCLEOTIDE SEQUENCE</scope>
    <source>
        <strain evidence="2">Stoneville</strain>
        <tissue evidence="2">Whole head</tissue>
    </source>
</reference>
<organism evidence="2 3">
    <name type="scientific">Tenebrio molitor</name>
    <name type="common">Yellow mealworm beetle</name>
    <dbReference type="NCBI Taxonomy" id="7067"/>
    <lineage>
        <taxon>Eukaryota</taxon>
        <taxon>Metazoa</taxon>
        <taxon>Ecdysozoa</taxon>
        <taxon>Arthropoda</taxon>
        <taxon>Hexapoda</taxon>
        <taxon>Insecta</taxon>
        <taxon>Pterygota</taxon>
        <taxon>Neoptera</taxon>
        <taxon>Endopterygota</taxon>
        <taxon>Coleoptera</taxon>
        <taxon>Polyphaga</taxon>
        <taxon>Cucujiformia</taxon>
        <taxon>Tenebrionidae</taxon>
        <taxon>Tenebrio</taxon>
    </lineage>
</organism>